<dbReference type="Proteomes" id="UP000663720">
    <property type="component" value="Chromosome"/>
</dbReference>
<evidence type="ECO:0008006" key="4">
    <source>
        <dbReference type="Google" id="ProtNLM"/>
    </source>
</evidence>
<keyword evidence="1" id="KW-1133">Transmembrane helix</keyword>
<keyword evidence="1" id="KW-0812">Transmembrane</keyword>
<sequence>MQKNKKIQSGLILVIFILIINPVNVFAHKVMVFAWVDGNTVHTESKFSGGRKVKQGQVNVFDSQGKELLTGITDDNGEFSFEIPRKTDLIIELMAGTGHRGEWTIKADEIGDGVVKPQDIQSLVETKQEPETNIKTASQADTGQITYSEIQIMMEKTLDKKLKPVLSILADSQEKGPSISDIFGGIGYIFGLMGIVMYFKAKQVKEKS</sequence>
<evidence type="ECO:0000256" key="1">
    <source>
        <dbReference type="SAM" id="Phobius"/>
    </source>
</evidence>
<keyword evidence="1" id="KW-0472">Membrane</keyword>
<name>A0A975BBZ1_9BACT</name>
<protein>
    <recommendedName>
        <fullName evidence="4">Nickel transport protein</fullName>
    </recommendedName>
</protein>
<gene>
    <name evidence="2" type="ORF">dnl_49130</name>
</gene>
<keyword evidence="3" id="KW-1185">Reference proteome</keyword>
<dbReference type="EMBL" id="CP061799">
    <property type="protein sequence ID" value="QTA82536.1"/>
    <property type="molecule type" value="Genomic_DNA"/>
</dbReference>
<dbReference type="RefSeq" id="WP_207688456.1">
    <property type="nucleotide sequence ID" value="NZ_CP061799.1"/>
</dbReference>
<organism evidence="2 3">
    <name type="scientific">Desulfonema limicola</name>
    <dbReference type="NCBI Taxonomy" id="45656"/>
    <lineage>
        <taxon>Bacteria</taxon>
        <taxon>Pseudomonadati</taxon>
        <taxon>Thermodesulfobacteriota</taxon>
        <taxon>Desulfobacteria</taxon>
        <taxon>Desulfobacterales</taxon>
        <taxon>Desulfococcaceae</taxon>
        <taxon>Desulfonema</taxon>
    </lineage>
</organism>
<evidence type="ECO:0000313" key="2">
    <source>
        <dbReference type="EMBL" id="QTA82536.1"/>
    </source>
</evidence>
<feature type="transmembrane region" description="Helical" evidence="1">
    <location>
        <begin position="182"/>
        <end position="199"/>
    </location>
</feature>
<evidence type="ECO:0000313" key="3">
    <source>
        <dbReference type="Proteomes" id="UP000663720"/>
    </source>
</evidence>
<dbReference type="AlphaFoldDB" id="A0A975BBZ1"/>
<proteinExistence type="predicted"/>
<dbReference type="KEGG" id="dli:dnl_49130"/>
<reference evidence="2" key="1">
    <citation type="journal article" date="2021" name="Microb. Physiol.">
        <title>Proteogenomic Insights into the Physiology of Marine, Sulfate-Reducing, Filamentous Desulfonema limicola and Desulfonema magnum.</title>
        <authorList>
            <person name="Schnaars V."/>
            <person name="Wohlbrand L."/>
            <person name="Scheve S."/>
            <person name="Hinrichs C."/>
            <person name="Reinhardt R."/>
            <person name="Rabus R."/>
        </authorList>
    </citation>
    <scope>NUCLEOTIDE SEQUENCE</scope>
    <source>
        <strain evidence="2">5ac10</strain>
    </source>
</reference>
<accession>A0A975BBZ1</accession>